<evidence type="ECO:0000313" key="7">
    <source>
        <dbReference type="Proteomes" id="UP000236547"/>
    </source>
</evidence>
<dbReference type="PANTHER" id="PTHR30629:SF6">
    <property type="entry name" value="PROPHAGE INTEGRASE INTA-RELATED"/>
    <property type="match status" value="1"/>
</dbReference>
<dbReference type="SUPFAM" id="SSF56349">
    <property type="entry name" value="DNA breaking-rejoining enzymes"/>
    <property type="match status" value="1"/>
</dbReference>
<gene>
    <name evidence="6" type="ORF">C1O25_16245</name>
</gene>
<evidence type="ECO:0000256" key="1">
    <source>
        <dbReference type="ARBA" id="ARBA00008857"/>
    </source>
</evidence>
<dbReference type="Pfam" id="PF00589">
    <property type="entry name" value="Phage_integrase"/>
    <property type="match status" value="1"/>
</dbReference>
<keyword evidence="7" id="KW-1185">Reference proteome</keyword>
<protein>
    <submittedName>
        <fullName evidence="6">Integrase</fullName>
    </submittedName>
</protein>
<proteinExistence type="inferred from homology"/>
<dbReference type="CDD" id="cd00801">
    <property type="entry name" value="INT_P4_C"/>
    <property type="match status" value="1"/>
</dbReference>
<comment type="caution">
    <text evidence="6">The sequence shown here is derived from an EMBL/GenBank/DDBJ whole genome shotgun (WGS) entry which is preliminary data.</text>
</comment>
<dbReference type="InterPro" id="IPR011010">
    <property type="entry name" value="DNA_brk_join_enz"/>
</dbReference>
<keyword evidence="3" id="KW-0238">DNA-binding</keyword>
<name>A0ABX4W9G7_VIBDI</name>
<dbReference type="Gene3D" id="3.30.160.390">
    <property type="entry name" value="Integrase, DNA-binding domain"/>
    <property type="match status" value="1"/>
</dbReference>
<dbReference type="Proteomes" id="UP000236547">
    <property type="component" value="Unassembled WGS sequence"/>
</dbReference>
<feature type="domain" description="Tyr recombinase" evidence="5">
    <location>
        <begin position="219"/>
        <end position="392"/>
    </location>
</feature>
<dbReference type="EMBL" id="POSM01000026">
    <property type="protein sequence ID" value="PNH99615.1"/>
    <property type="molecule type" value="Genomic_DNA"/>
</dbReference>
<dbReference type="InterPro" id="IPR050808">
    <property type="entry name" value="Phage_Integrase"/>
</dbReference>
<keyword evidence="2" id="KW-0229">DNA integration</keyword>
<dbReference type="PROSITE" id="PS51898">
    <property type="entry name" value="TYR_RECOMBINASE"/>
    <property type="match status" value="1"/>
</dbReference>
<dbReference type="InterPro" id="IPR002104">
    <property type="entry name" value="Integrase_catalytic"/>
</dbReference>
<dbReference type="PANTHER" id="PTHR30629">
    <property type="entry name" value="PROPHAGE INTEGRASE"/>
    <property type="match status" value="1"/>
</dbReference>
<dbReference type="InterPro" id="IPR013762">
    <property type="entry name" value="Integrase-like_cat_sf"/>
</dbReference>
<evidence type="ECO:0000313" key="6">
    <source>
        <dbReference type="EMBL" id="PNH99615.1"/>
    </source>
</evidence>
<evidence type="ECO:0000256" key="4">
    <source>
        <dbReference type="ARBA" id="ARBA00023172"/>
    </source>
</evidence>
<reference evidence="6 7" key="1">
    <citation type="submission" date="2018-01" db="EMBL/GenBank/DDBJ databases">
        <title>Draft genome sequences of six Vibrio diazotrophicus strains isolated from deep-sea sediments of the Baltic Sea.</title>
        <authorList>
            <person name="Castillo D."/>
            <person name="Vandieken V."/>
            <person name="Chiang O."/>
            <person name="Middelboe M."/>
        </authorList>
    </citation>
    <scope>NUCLEOTIDE SEQUENCE [LARGE SCALE GENOMIC DNA]</scope>
    <source>
        <strain evidence="6 7">65.10M</strain>
    </source>
</reference>
<accession>A0ABX4W9G7</accession>
<keyword evidence="4" id="KW-0233">DNA recombination</keyword>
<evidence type="ECO:0000259" key="5">
    <source>
        <dbReference type="PROSITE" id="PS51898"/>
    </source>
</evidence>
<organism evidence="6 7">
    <name type="scientific">Vibrio diazotrophicus</name>
    <dbReference type="NCBI Taxonomy" id="685"/>
    <lineage>
        <taxon>Bacteria</taxon>
        <taxon>Pseudomonadati</taxon>
        <taxon>Pseudomonadota</taxon>
        <taxon>Gammaproteobacteria</taxon>
        <taxon>Vibrionales</taxon>
        <taxon>Vibrionaceae</taxon>
        <taxon>Vibrio</taxon>
    </lineage>
</organism>
<sequence>MGIRLNPNAAVTSTVRCKISDTQIKKHMRDPRVRQLKDDRYKLYFRFSKDRNKGSWVYMEYRDGKQRAHTLGRYPNLSATYVFDVLHVYVADLATGKRSVMNEFQTVDELLCWYLKAETTDKFLSRNRLVAIKSMCDKHLIPNLHGVKISELDHRIVEKRLMKVLRQEHYSPSYLRALFQTLKVAFNKAKKLRFLGVNPLSDMKFADFVKAKIDVKGCKLRPSDTPELIESLCSAQPFTRMLSLMMLAHGTRIGETRQAKWRHICFKTKRWTIPKRYTKTKREMVYPLTDEMVELLSAFKEWQLANYYKGNNVFPLNKRDKQPIHAARASEMIREVSKGEWSAHDLRKIARTVWADLGIDYLVAETLLNHAKGKLDQAYIHTHIELQKSEALNTYHLWLKKCWRTCFSSLFK</sequence>
<dbReference type="InterPro" id="IPR010998">
    <property type="entry name" value="Integrase_recombinase_N"/>
</dbReference>
<evidence type="ECO:0000256" key="2">
    <source>
        <dbReference type="ARBA" id="ARBA00022908"/>
    </source>
</evidence>
<dbReference type="RefSeq" id="WP_102969144.1">
    <property type="nucleotide sequence ID" value="NZ_POSM01000026.1"/>
</dbReference>
<comment type="similarity">
    <text evidence="1">Belongs to the 'phage' integrase family.</text>
</comment>
<dbReference type="Gene3D" id="1.10.443.10">
    <property type="entry name" value="Intergrase catalytic core"/>
    <property type="match status" value="1"/>
</dbReference>
<dbReference type="Gene3D" id="1.10.150.130">
    <property type="match status" value="1"/>
</dbReference>
<dbReference type="InterPro" id="IPR038488">
    <property type="entry name" value="Integrase_DNA-bd_sf"/>
</dbReference>
<evidence type="ECO:0000256" key="3">
    <source>
        <dbReference type="ARBA" id="ARBA00023125"/>
    </source>
</evidence>